<name>A0A9X0CW91_9CNID</name>
<evidence type="ECO:0000313" key="18">
    <source>
        <dbReference type="Proteomes" id="UP001163046"/>
    </source>
</evidence>
<feature type="domain" description="CDC48 N-terminal subdomain" evidence="16">
    <location>
        <begin position="3"/>
        <end position="85"/>
    </location>
</feature>
<dbReference type="OrthoDB" id="9982946at2759"/>
<dbReference type="SUPFAM" id="SSF50692">
    <property type="entry name" value="ADC-like"/>
    <property type="match status" value="1"/>
</dbReference>
<gene>
    <name evidence="17" type="ORF">OS493_025759</name>
</gene>
<keyword evidence="9 14" id="KW-0460">Magnesium</keyword>
<dbReference type="Pfam" id="PF00004">
    <property type="entry name" value="AAA"/>
    <property type="match status" value="2"/>
</dbReference>
<comment type="similarity">
    <text evidence="2 14">Belongs to the AAA ATPase family.</text>
</comment>
<dbReference type="FunFam" id="1.10.8.60:FF:000026">
    <property type="entry name" value="vesicle-fusing ATPase isoform X1"/>
    <property type="match status" value="1"/>
</dbReference>
<dbReference type="PANTHER" id="PTHR23078:SF3">
    <property type="entry name" value="VESICLE-FUSING ATPASE"/>
    <property type="match status" value="1"/>
</dbReference>
<dbReference type="Gene3D" id="2.40.40.20">
    <property type="match status" value="1"/>
</dbReference>
<keyword evidence="14" id="KW-0479">Metal-binding</keyword>
<feature type="domain" description="AAA+ ATPase" evidence="15">
    <location>
        <begin position="538"/>
        <end position="674"/>
    </location>
</feature>
<keyword evidence="5 14" id="KW-0963">Cytoplasm</keyword>
<keyword evidence="4 14" id="KW-0813">Transport</keyword>
<evidence type="ECO:0000256" key="1">
    <source>
        <dbReference type="ARBA" id="ARBA00004496"/>
    </source>
</evidence>
<evidence type="ECO:0000256" key="7">
    <source>
        <dbReference type="ARBA" id="ARBA00022741"/>
    </source>
</evidence>
<evidence type="ECO:0000256" key="10">
    <source>
        <dbReference type="ARBA" id="ARBA00022892"/>
    </source>
</evidence>
<dbReference type="GO" id="GO:0043001">
    <property type="term" value="P:Golgi to plasma membrane protein transport"/>
    <property type="evidence" value="ECO:0007669"/>
    <property type="project" value="TreeGrafter"/>
</dbReference>
<dbReference type="FunFam" id="3.40.50.300:FF:000187">
    <property type="entry name" value="Vesicular-fusion ATPase SEC18"/>
    <property type="match status" value="1"/>
</dbReference>
<dbReference type="InterPro" id="IPR054419">
    <property type="entry name" value="NSF_ATPase_lid"/>
</dbReference>
<dbReference type="PROSITE" id="PS00674">
    <property type="entry name" value="AAA"/>
    <property type="match status" value="1"/>
</dbReference>
<dbReference type="Pfam" id="PF21964">
    <property type="entry name" value="NSF_ATPase_lid"/>
    <property type="match status" value="1"/>
</dbReference>
<dbReference type="InterPro" id="IPR003960">
    <property type="entry name" value="ATPase_AAA_CS"/>
</dbReference>
<dbReference type="GO" id="GO:0005524">
    <property type="term" value="F:ATP binding"/>
    <property type="evidence" value="ECO:0007669"/>
    <property type="project" value="UniProtKB-UniRule"/>
</dbReference>
<evidence type="ECO:0000256" key="12">
    <source>
        <dbReference type="ARBA" id="ARBA00048883"/>
    </source>
</evidence>
<sequence>MVQMKVVKCPSDRLSLSNCLVVNENDFNPERVKHVEVRTNAPQGYVFTIKVSEDVPPGSAGFSLVQRKWASVALNSLIDVVPFRFGEGSYLSTITVEADFLQKARGSQDAYDTNKMAEEFTHFFLDQAFSVGQQAVFGIPDKKYLVLLVKSMEVIDVSLLGGAGKTKTSQGTNVSMGLITRNTHVLFERAEGSVLNLTGTAKGKAATQSIISRDWDFTKLGIGGLDKEFSNIIRRAFATRLFPPEVVDKLGLRHVKGILFFGPPGTGKTLMARQIGKMLNTREPKIISGPEVLNKYVGESEANIRKLFAEAEEEQKKFGDNSGLHLIIFDEFDAVCKSRYMYNSGGTGVQDSVVNQLLAKIDGVEQLNNVLLIGMTNRRDLIDDALLRPGRLEVQVEIGLPDEEGRVQILEIHTAKMREHKLLAPDVDLADLAIQTKNFTGAEIEGLVRAAQSTAMNRFIQLKNNFEIDPEAAEKIIIRQEDFRHALEHDIKPAFGPSDDNLDLYVANGIVRWGNQIQRIIDDGRLLLQQTRTQDITSPITVLLEGPVGCGKTALAVQMALLSDFPFIKMCSPEHMIGFVESAKCQTIKKIFDDADKSDLSCILVDDIERLLDFVAIGPRFSNTVLQALLVLLKKKLRKGRKLIVIGTTSCRDVLETMGIVESFNTVIHVPSLSSTDHLREVLQEVKLFDEDEIKQIERNIGERRLFVGIKKLLMMAEMAVQLETSYVDTNVPLSGDRVDKFVSLLEDENCFKRSTNIIQYQEKTAVWFFCGG</sequence>
<dbReference type="Gene3D" id="1.10.8.60">
    <property type="match status" value="2"/>
</dbReference>
<comment type="subcellular location">
    <subcellularLocation>
        <location evidence="1 14">Cytoplasm</location>
    </subcellularLocation>
</comment>
<dbReference type="SUPFAM" id="SSF52540">
    <property type="entry name" value="P-loop containing nucleoside triphosphate hydrolases"/>
    <property type="match status" value="2"/>
</dbReference>
<dbReference type="SMART" id="SM00382">
    <property type="entry name" value="AAA"/>
    <property type="match status" value="2"/>
</dbReference>
<dbReference type="InterPro" id="IPR009010">
    <property type="entry name" value="Asp_de-COase-like_dom_sf"/>
</dbReference>
<evidence type="ECO:0000256" key="8">
    <source>
        <dbReference type="ARBA" id="ARBA00022840"/>
    </source>
</evidence>
<dbReference type="Proteomes" id="UP001163046">
    <property type="component" value="Unassembled WGS sequence"/>
</dbReference>
<dbReference type="FunFam" id="2.40.40.20:FF:000012">
    <property type="entry name" value="Vesicle-fusing ATPase protein"/>
    <property type="match status" value="1"/>
</dbReference>
<dbReference type="GO" id="GO:0035494">
    <property type="term" value="P:SNARE complex disassembly"/>
    <property type="evidence" value="ECO:0007669"/>
    <property type="project" value="InterPro"/>
</dbReference>
<evidence type="ECO:0000259" key="15">
    <source>
        <dbReference type="SMART" id="SM00382"/>
    </source>
</evidence>
<dbReference type="SMART" id="SM01073">
    <property type="entry name" value="CDC48_N"/>
    <property type="match status" value="1"/>
</dbReference>
<evidence type="ECO:0000256" key="2">
    <source>
        <dbReference type="ARBA" id="ARBA00006914"/>
    </source>
</evidence>
<dbReference type="InterPro" id="IPR039812">
    <property type="entry name" value="Vesicle-fus_ATPase"/>
</dbReference>
<evidence type="ECO:0000256" key="6">
    <source>
        <dbReference type="ARBA" id="ARBA00022737"/>
    </source>
</evidence>
<organism evidence="17 18">
    <name type="scientific">Desmophyllum pertusum</name>
    <dbReference type="NCBI Taxonomy" id="174260"/>
    <lineage>
        <taxon>Eukaryota</taxon>
        <taxon>Metazoa</taxon>
        <taxon>Cnidaria</taxon>
        <taxon>Anthozoa</taxon>
        <taxon>Hexacorallia</taxon>
        <taxon>Scleractinia</taxon>
        <taxon>Caryophylliina</taxon>
        <taxon>Caryophylliidae</taxon>
        <taxon>Desmophyllum</taxon>
    </lineage>
</organism>
<keyword evidence="11 14" id="KW-0653">Protein transport</keyword>
<dbReference type="InterPro" id="IPR003959">
    <property type="entry name" value="ATPase_AAA_core"/>
</dbReference>
<dbReference type="GO" id="GO:0016887">
    <property type="term" value="F:ATP hydrolysis activity"/>
    <property type="evidence" value="ECO:0007669"/>
    <property type="project" value="InterPro"/>
</dbReference>
<proteinExistence type="inferred from homology"/>
<dbReference type="Gene3D" id="3.40.50.300">
    <property type="entry name" value="P-loop containing nucleotide triphosphate hydrolases"/>
    <property type="match status" value="2"/>
</dbReference>
<keyword evidence="8 14" id="KW-0067">ATP-binding</keyword>
<evidence type="ECO:0000256" key="4">
    <source>
        <dbReference type="ARBA" id="ARBA00022448"/>
    </source>
</evidence>
<dbReference type="Pfam" id="PF17862">
    <property type="entry name" value="AAA_lid_3"/>
    <property type="match status" value="1"/>
</dbReference>
<dbReference type="InterPro" id="IPR003593">
    <property type="entry name" value="AAA+_ATPase"/>
</dbReference>
<dbReference type="InterPro" id="IPR003338">
    <property type="entry name" value="CDC4_N-term_subdom"/>
</dbReference>
<protein>
    <recommendedName>
        <fullName evidence="3 14">Vesicle-fusing ATPase</fullName>
        <ecNumber evidence="3 14">3.6.4.6</ecNumber>
    </recommendedName>
</protein>
<keyword evidence="7 14" id="KW-0547">Nucleotide-binding</keyword>
<dbReference type="InterPro" id="IPR027417">
    <property type="entry name" value="P-loop_NTPase"/>
</dbReference>
<evidence type="ECO:0000256" key="5">
    <source>
        <dbReference type="ARBA" id="ARBA00022490"/>
    </source>
</evidence>
<comment type="caution">
    <text evidence="17">The sequence shown here is derived from an EMBL/GenBank/DDBJ whole genome shotgun (WGS) entry which is preliminary data.</text>
</comment>
<keyword evidence="14" id="KW-0378">Hydrolase</keyword>
<dbReference type="EC" id="3.6.4.6" evidence="3 14"/>
<comment type="cofactor">
    <cofactor evidence="14">
        <name>Mg(2+)</name>
        <dbReference type="ChEBI" id="CHEBI:18420"/>
    </cofactor>
    <text evidence="14">Binds 1 Mg(2+) ion per subunit.</text>
</comment>
<dbReference type="PANTHER" id="PTHR23078">
    <property type="entry name" value="VESICULAR-FUSION PROTEIN NSF"/>
    <property type="match status" value="1"/>
</dbReference>
<evidence type="ECO:0000256" key="3">
    <source>
        <dbReference type="ARBA" id="ARBA00012674"/>
    </source>
</evidence>
<dbReference type="Gene3D" id="3.10.330.10">
    <property type="match status" value="1"/>
</dbReference>
<dbReference type="AlphaFoldDB" id="A0A9X0CW91"/>
<dbReference type="GO" id="GO:0006891">
    <property type="term" value="P:intra-Golgi vesicle-mediated transport"/>
    <property type="evidence" value="ECO:0007669"/>
    <property type="project" value="TreeGrafter"/>
</dbReference>
<keyword evidence="18" id="KW-1185">Reference proteome</keyword>
<comment type="catalytic activity">
    <reaction evidence="12 14">
        <text>ATP + H2O = ADP + phosphate + H(+)</text>
        <dbReference type="Rhea" id="RHEA:13065"/>
        <dbReference type="ChEBI" id="CHEBI:15377"/>
        <dbReference type="ChEBI" id="CHEBI:15378"/>
        <dbReference type="ChEBI" id="CHEBI:30616"/>
        <dbReference type="ChEBI" id="CHEBI:43474"/>
        <dbReference type="ChEBI" id="CHEBI:456216"/>
        <dbReference type="EC" id="3.6.4.6"/>
    </reaction>
</comment>
<dbReference type="InterPro" id="IPR041569">
    <property type="entry name" value="AAA_lid_3"/>
</dbReference>
<evidence type="ECO:0000259" key="16">
    <source>
        <dbReference type="SMART" id="SM01073"/>
    </source>
</evidence>
<dbReference type="FunFam" id="3.40.50.300:FF:000166">
    <property type="entry name" value="vesicle-fusing ATPase isoform X1"/>
    <property type="match status" value="1"/>
</dbReference>
<dbReference type="SUPFAM" id="SSF54585">
    <property type="entry name" value="Cdc48 domain 2-like"/>
    <property type="match status" value="1"/>
</dbReference>
<keyword evidence="6" id="KW-0677">Repeat</keyword>
<dbReference type="InterPro" id="IPR029067">
    <property type="entry name" value="CDC48_domain_2-like_sf"/>
</dbReference>
<evidence type="ECO:0000313" key="17">
    <source>
        <dbReference type="EMBL" id="KAJ7377865.1"/>
    </source>
</evidence>
<dbReference type="GO" id="GO:0005795">
    <property type="term" value="C:Golgi stack"/>
    <property type="evidence" value="ECO:0007669"/>
    <property type="project" value="TreeGrafter"/>
</dbReference>
<evidence type="ECO:0000256" key="14">
    <source>
        <dbReference type="RuleBase" id="RU367045"/>
    </source>
</evidence>
<comment type="function">
    <text evidence="13 14">Required for vesicle-mediated transport. Catalyzes the fusion of transport vesicles within the Golgi cisternae. Is also required for transport from the endoplasmic reticulum to the Golgi stack. Seems to function as a fusion protein required for the delivery of cargo proteins to all compartments of the Golgi stack independent of vesicle origin.</text>
</comment>
<evidence type="ECO:0000256" key="11">
    <source>
        <dbReference type="ARBA" id="ARBA00022927"/>
    </source>
</evidence>
<evidence type="ECO:0000256" key="9">
    <source>
        <dbReference type="ARBA" id="ARBA00022842"/>
    </source>
</evidence>
<dbReference type="EMBL" id="MU826371">
    <property type="protein sequence ID" value="KAJ7377865.1"/>
    <property type="molecule type" value="Genomic_DNA"/>
</dbReference>
<dbReference type="GO" id="GO:0046872">
    <property type="term" value="F:metal ion binding"/>
    <property type="evidence" value="ECO:0007669"/>
    <property type="project" value="UniProtKB-UniRule"/>
</dbReference>
<accession>A0A9X0CW91</accession>
<keyword evidence="10 14" id="KW-0931">ER-Golgi transport</keyword>
<evidence type="ECO:0000256" key="13">
    <source>
        <dbReference type="ARBA" id="ARBA00056429"/>
    </source>
</evidence>
<feature type="domain" description="AAA+ ATPase" evidence="15">
    <location>
        <begin position="254"/>
        <end position="402"/>
    </location>
</feature>
<reference evidence="17" key="1">
    <citation type="submission" date="2023-01" db="EMBL/GenBank/DDBJ databases">
        <title>Genome assembly of the deep-sea coral Lophelia pertusa.</title>
        <authorList>
            <person name="Herrera S."/>
            <person name="Cordes E."/>
        </authorList>
    </citation>
    <scope>NUCLEOTIDE SEQUENCE</scope>
    <source>
        <strain evidence="17">USNM1676648</strain>
        <tissue evidence="17">Polyp</tissue>
    </source>
</reference>